<gene>
    <name evidence="2" type="ORF">BCR41DRAFT_423298</name>
</gene>
<organism evidence="2 3">
    <name type="scientific">Lobosporangium transversale</name>
    <dbReference type="NCBI Taxonomy" id="64571"/>
    <lineage>
        <taxon>Eukaryota</taxon>
        <taxon>Fungi</taxon>
        <taxon>Fungi incertae sedis</taxon>
        <taxon>Mucoromycota</taxon>
        <taxon>Mortierellomycotina</taxon>
        <taxon>Mortierellomycetes</taxon>
        <taxon>Mortierellales</taxon>
        <taxon>Mortierellaceae</taxon>
        <taxon>Lobosporangium</taxon>
    </lineage>
</organism>
<dbReference type="Proteomes" id="UP000193648">
    <property type="component" value="Unassembled WGS sequence"/>
</dbReference>
<sequence length="781" mass="82689">MATLSSYPSPSSSSHPAEALLIRARQLSNNAYSRSVPTAFAEGEDINLSSLPSPTSASRTSATLHQLHHTSFNDLVRDHSRRRSSIQRLSSSTSTAPTTEARTNSTSSSFSSITTSQTIHQSEHHEQQSKQKNISEPYLSPDELPPSHGRDNNNEHIDNNDKLTQTFCATSLHQPNQKEPQRHSLTIDTRPRALTTESIQEKQENIRTCATFDNTGFPHSGFSTKSSIQRRHHSENGTERSGRLVLDILKALRDSDQLISASPPISVAQSVSSSTNISKPIPATAGSSSPSESTSQYASVTTSAATADLLQTSQNSPITQRARAESMPIVPSPVATPRPLSTQLNRASPSPSAAPSAASLSGPASDYVRRNNHSESIDNQEDTRSTQSNVSGKDTSVSTGSGNSSGNTTGSESISQSPVSMSPDMVLPPATVTASKSSKRSSKLFGKLVPRFLQTSSLGPAGGSSSSKSAFPVSSSPLSAASPTTPMRPSRSASFAGGASSPMVATKKSAALSTLPAVQEKKAPPSLPLPDSILESEKDWLDALGKDSKMENDTPSESGLTTPSTTPSSTSASSTTSVKANTTILASALAASSFSMTSPSLSSRKTSYSSSTSKSTPLTTPLSPASPTSPAKLEVSFDELVEIDEGVDVGIEPNCAQDNLKNSRCEDQNVNQEPSSPYIIDDDCDDDFFLNSVLRKKNSQNHDQPKTLPKLTTTWSSGRTLSLSTSFSSSSQTSSTSPSPTTPKFIHPGLDEKRARLSDAVKEWRRSANTSSGSFNSTTAF</sequence>
<dbReference type="InParanoid" id="A0A1Y2GL21"/>
<feature type="compositionally biased region" description="Low complexity" evidence="1">
    <location>
        <begin position="726"/>
        <end position="743"/>
    </location>
</feature>
<feature type="compositionally biased region" description="Low complexity" evidence="1">
    <location>
        <begin position="555"/>
        <end position="577"/>
    </location>
</feature>
<feature type="region of interest" description="Disordered" evidence="1">
    <location>
        <begin position="265"/>
        <end position="300"/>
    </location>
</feature>
<feature type="region of interest" description="Disordered" evidence="1">
    <location>
        <begin position="73"/>
        <end position="159"/>
    </location>
</feature>
<proteinExistence type="predicted"/>
<feature type="region of interest" description="Disordered" evidence="1">
    <location>
        <begin position="726"/>
        <end position="781"/>
    </location>
</feature>
<accession>A0A1Y2GL21</accession>
<dbReference type="AlphaFoldDB" id="A0A1Y2GL21"/>
<dbReference type="RefSeq" id="XP_021879974.1">
    <property type="nucleotide sequence ID" value="XM_022030280.1"/>
</dbReference>
<feature type="region of interest" description="Disordered" evidence="1">
    <location>
        <begin position="217"/>
        <end position="240"/>
    </location>
</feature>
<feature type="compositionally biased region" description="Low complexity" evidence="1">
    <location>
        <begin position="457"/>
        <end position="502"/>
    </location>
</feature>
<feature type="compositionally biased region" description="Basic and acidic residues" evidence="1">
    <location>
        <begin position="535"/>
        <end position="552"/>
    </location>
</feature>
<dbReference type="EMBL" id="MCFF01000026">
    <property type="protein sequence ID" value="ORZ12109.1"/>
    <property type="molecule type" value="Genomic_DNA"/>
</dbReference>
<feature type="compositionally biased region" description="Low complexity" evidence="1">
    <location>
        <begin position="592"/>
        <end position="630"/>
    </location>
</feature>
<name>A0A1Y2GL21_9FUNG</name>
<feature type="compositionally biased region" description="Basic and acidic residues" evidence="1">
    <location>
        <begin position="749"/>
        <end position="766"/>
    </location>
</feature>
<feature type="compositionally biased region" description="Low complexity" evidence="1">
    <location>
        <begin position="287"/>
        <end position="299"/>
    </location>
</feature>
<feature type="compositionally biased region" description="Basic and acidic residues" evidence="1">
    <location>
        <begin position="148"/>
        <end position="159"/>
    </location>
</feature>
<feature type="compositionally biased region" description="Polar residues" evidence="1">
    <location>
        <begin position="385"/>
        <end position="394"/>
    </location>
</feature>
<feature type="region of interest" description="Disordered" evidence="1">
    <location>
        <begin position="592"/>
        <end position="633"/>
    </location>
</feature>
<feature type="compositionally biased region" description="Low complexity" evidence="1">
    <location>
        <begin position="347"/>
        <end position="365"/>
    </location>
</feature>
<evidence type="ECO:0000256" key="1">
    <source>
        <dbReference type="SAM" id="MobiDB-lite"/>
    </source>
</evidence>
<keyword evidence="3" id="KW-1185">Reference proteome</keyword>
<protein>
    <submittedName>
        <fullName evidence="2">Uncharacterized protein</fullName>
    </submittedName>
</protein>
<reference evidence="2 3" key="1">
    <citation type="submission" date="2016-07" db="EMBL/GenBank/DDBJ databases">
        <title>Pervasive Adenine N6-methylation of Active Genes in Fungi.</title>
        <authorList>
            <consortium name="DOE Joint Genome Institute"/>
            <person name="Mondo S.J."/>
            <person name="Dannebaum R.O."/>
            <person name="Kuo R.C."/>
            <person name="Labutti K."/>
            <person name="Haridas S."/>
            <person name="Kuo A."/>
            <person name="Salamov A."/>
            <person name="Ahrendt S.R."/>
            <person name="Lipzen A."/>
            <person name="Sullivan W."/>
            <person name="Andreopoulos W.B."/>
            <person name="Clum A."/>
            <person name="Lindquist E."/>
            <person name="Daum C."/>
            <person name="Ramamoorthy G.K."/>
            <person name="Gryganskyi A."/>
            <person name="Culley D."/>
            <person name="Magnuson J.K."/>
            <person name="James T.Y."/>
            <person name="O'Malley M.A."/>
            <person name="Stajich J.E."/>
            <person name="Spatafora J.W."/>
            <person name="Visel A."/>
            <person name="Grigoriev I.V."/>
        </authorList>
    </citation>
    <scope>NUCLEOTIDE SEQUENCE [LARGE SCALE GENOMIC DNA]</scope>
    <source>
        <strain evidence="2 3">NRRL 3116</strain>
    </source>
</reference>
<feature type="compositionally biased region" description="Basic and acidic residues" evidence="1">
    <location>
        <begin position="367"/>
        <end position="384"/>
    </location>
</feature>
<feature type="compositionally biased region" description="Low complexity" evidence="1">
    <location>
        <begin position="395"/>
        <end position="415"/>
    </location>
</feature>
<feature type="compositionally biased region" description="Polar residues" evidence="1">
    <location>
        <begin position="767"/>
        <end position="781"/>
    </location>
</feature>
<evidence type="ECO:0000313" key="2">
    <source>
        <dbReference type="EMBL" id="ORZ12109.1"/>
    </source>
</evidence>
<dbReference type="OrthoDB" id="2442564at2759"/>
<evidence type="ECO:0000313" key="3">
    <source>
        <dbReference type="Proteomes" id="UP000193648"/>
    </source>
</evidence>
<comment type="caution">
    <text evidence="2">The sequence shown here is derived from an EMBL/GenBank/DDBJ whole genome shotgun (WGS) entry which is preliminary data.</text>
</comment>
<feature type="compositionally biased region" description="Low complexity" evidence="1">
    <location>
        <begin position="86"/>
        <end position="120"/>
    </location>
</feature>
<dbReference type="GeneID" id="33572122"/>
<feature type="region of interest" description="Disordered" evidence="1">
    <location>
        <begin position="457"/>
        <end position="578"/>
    </location>
</feature>
<feature type="compositionally biased region" description="Polar residues" evidence="1">
    <location>
        <begin position="267"/>
        <end position="278"/>
    </location>
</feature>
<feature type="region of interest" description="Disordered" evidence="1">
    <location>
        <begin position="313"/>
        <end position="441"/>
    </location>
</feature>